<evidence type="ECO:0000313" key="2">
    <source>
        <dbReference type="WBParaSite" id="TMUE_1000005891.1"/>
    </source>
</evidence>
<dbReference type="PANTHER" id="PTHR44147">
    <property type="entry name" value="DEHYDROGENASE/REDUCTASE SDR FAMILY MEMBER 1"/>
    <property type="match status" value="1"/>
</dbReference>
<evidence type="ECO:0000313" key="1">
    <source>
        <dbReference type="Proteomes" id="UP000046395"/>
    </source>
</evidence>
<accession>A0A5S6QET7</accession>
<reference evidence="2" key="1">
    <citation type="submission" date="2019-12" db="UniProtKB">
        <authorList>
            <consortium name="WormBaseParasite"/>
        </authorList>
    </citation>
    <scope>IDENTIFICATION</scope>
</reference>
<protein>
    <submittedName>
        <fullName evidence="2">Dehydrogenase/reductase SDR family member 1</fullName>
    </submittedName>
</protein>
<dbReference type="InterPro" id="IPR036291">
    <property type="entry name" value="NAD(P)-bd_dom_sf"/>
</dbReference>
<dbReference type="InterPro" id="IPR002347">
    <property type="entry name" value="SDR_fam"/>
</dbReference>
<dbReference type="AlphaFoldDB" id="A0A5S6QET7"/>
<dbReference type="Pfam" id="PF00106">
    <property type="entry name" value="adh_short"/>
    <property type="match status" value="1"/>
</dbReference>
<proteinExistence type="predicted"/>
<keyword evidence="1" id="KW-1185">Reference proteome</keyword>
<dbReference type="PANTHER" id="PTHR44147:SF2">
    <property type="entry name" value="DEHYDROGENASE_REDUCTASE SDR FAMILY MEMBER 1"/>
    <property type="match status" value="1"/>
</dbReference>
<dbReference type="STRING" id="70415.A0A5S6QET7"/>
<dbReference type="CDD" id="cd09763">
    <property type="entry name" value="DHRS1-like_SDR_c"/>
    <property type="match status" value="1"/>
</dbReference>
<dbReference type="SUPFAM" id="SSF51735">
    <property type="entry name" value="NAD(P)-binding Rossmann-fold domains"/>
    <property type="match status" value="1"/>
</dbReference>
<dbReference type="WBParaSite" id="TMUE_1000005891.1">
    <property type="protein sequence ID" value="TMUE_1000005891.1"/>
    <property type="gene ID" value="WBGene00291245"/>
</dbReference>
<organism evidence="1 2">
    <name type="scientific">Trichuris muris</name>
    <name type="common">Mouse whipworm</name>
    <dbReference type="NCBI Taxonomy" id="70415"/>
    <lineage>
        <taxon>Eukaryota</taxon>
        <taxon>Metazoa</taxon>
        <taxon>Ecdysozoa</taxon>
        <taxon>Nematoda</taxon>
        <taxon>Enoplea</taxon>
        <taxon>Dorylaimia</taxon>
        <taxon>Trichinellida</taxon>
        <taxon>Trichuridae</taxon>
        <taxon>Trichuris</taxon>
    </lineage>
</organism>
<dbReference type="Proteomes" id="UP000046395">
    <property type="component" value="Unassembled WGS sequence"/>
</dbReference>
<sequence length="433" mass="48019">MLSGKVALVTGASRGIGRGIALQLAEAGATVYITGRPAHDSESSKGNLPTLSKTAEEVHSRGGKCVPVYCDHSKDEDIQALFNQISEEENGRLDILVNNAFSGVNVIAGCLSKKFWECDPQIWDDMNNVGLRNHYICSVYAARMMAKNKSGLIVNVSSYGGLFYLFNPAYGVGKCACDRMAADCALELKDENVAFLSLWPGFVRTELMTQNMDNVKANCKVFGLDAEAMEELIANAETVEFAGKCVVHLAADKNIMKKTGRILFTADVAREYGFTDVNNKPIECVRSVKLLLAKKNHPTLSALVPSWVRIPEKERAKVNLSSLQSLRFKDPSDVVNLLTWCTNVRLCAGRHPNEQNRQYCRTSVVSRGSVRLGPKRMRKTFLWLDDDNGADIAFEKPWEKECSLAWTPFVSVFPPYRMSLVFRGKLSNRKAKA</sequence>
<dbReference type="Gene3D" id="3.40.50.720">
    <property type="entry name" value="NAD(P)-binding Rossmann-like Domain"/>
    <property type="match status" value="1"/>
</dbReference>
<dbReference type="PRINTS" id="PR00081">
    <property type="entry name" value="GDHRDH"/>
</dbReference>
<name>A0A5S6QET7_TRIMR</name>